<comment type="caution">
    <text evidence="6">The sequence shown here is derived from an EMBL/GenBank/DDBJ whole genome shotgun (WGS) entry which is preliminary data.</text>
</comment>
<comment type="similarity">
    <text evidence="1">Belongs to the membrane fusion protein (MFP) (TC 8.A.1) family.</text>
</comment>
<evidence type="ECO:0000256" key="3">
    <source>
        <dbReference type="SAM" id="SignalP"/>
    </source>
</evidence>
<dbReference type="GO" id="GO:1990281">
    <property type="term" value="C:efflux pump complex"/>
    <property type="evidence" value="ECO:0007669"/>
    <property type="project" value="TreeGrafter"/>
</dbReference>
<evidence type="ECO:0000259" key="4">
    <source>
        <dbReference type="Pfam" id="PF25876"/>
    </source>
</evidence>
<reference evidence="6" key="2">
    <citation type="submission" date="2006-05" db="EMBL/GenBank/DDBJ databases">
        <title>Sequencing of the draft genome and assembly of Desulfuromonas acetoxidans DSM 684.</title>
        <authorList>
            <consortium name="US DOE Joint Genome Institute (JGI-PGF)"/>
            <person name="Copeland A."/>
            <person name="Lucas S."/>
            <person name="Lapidus A."/>
            <person name="Barry K."/>
            <person name="Detter J.C."/>
            <person name="Glavina del Rio T."/>
            <person name="Hammon N."/>
            <person name="Israni S."/>
            <person name="Dalin E."/>
            <person name="Tice H."/>
            <person name="Bruce D."/>
            <person name="Pitluck S."/>
            <person name="Richardson P."/>
        </authorList>
    </citation>
    <scope>NUCLEOTIDE SEQUENCE [LARGE SCALE GENOMIC DNA]</scope>
    <source>
        <strain evidence="6">DSM 684</strain>
    </source>
</reference>
<dbReference type="Gene3D" id="2.40.30.170">
    <property type="match status" value="1"/>
</dbReference>
<dbReference type="Gene3D" id="1.10.287.470">
    <property type="entry name" value="Helix hairpin bin"/>
    <property type="match status" value="1"/>
</dbReference>
<dbReference type="PANTHER" id="PTHR30469:SF15">
    <property type="entry name" value="HLYD FAMILY OF SECRETION PROTEINS"/>
    <property type="match status" value="1"/>
</dbReference>
<feature type="domain" description="Multidrug resistance protein MdtA-like alpha-helical hairpin" evidence="4">
    <location>
        <begin position="96"/>
        <end position="160"/>
    </location>
</feature>
<dbReference type="PRINTS" id="PR01490">
    <property type="entry name" value="RTXTOXIND"/>
</dbReference>
<dbReference type="Proteomes" id="UP000005695">
    <property type="component" value="Unassembled WGS sequence"/>
</dbReference>
<dbReference type="PANTHER" id="PTHR30469">
    <property type="entry name" value="MULTIDRUG RESISTANCE PROTEIN MDTA"/>
    <property type="match status" value="1"/>
</dbReference>
<evidence type="ECO:0000313" key="6">
    <source>
        <dbReference type="EMBL" id="EAT14412.1"/>
    </source>
</evidence>
<reference evidence="6" key="1">
    <citation type="submission" date="2006-05" db="EMBL/GenBank/DDBJ databases">
        <title>Annotation of the draft genome assembly of Desulfuromonas acetoxidans DSM 684.</title>
        <authorList>
            <consortium name="US DOE Joint Genome Institute (JGI-ORNL)"/>
            <person name="Larimer F."/>
            <person name="Land M."/>
            <person name="Hauser L."/>
        </authorList>
    </citation>
    <scope>NUCLEOTIDE SEQUENCE [LARGE SCALE GENOMIC DNA]</scope>
    <source>
        <strain evidence="6">DSM 684</strain>
    </source>
</reference>
<keyword evidence="3" id="KW-0732">Signal</keyword>
<accession>Q1JVZ3</accession>
<organism evidence="6 7">
    <name type="scientific">Desulfuromonas acetoxidans (strain DSM 684 / 11070)</name>
    <dbReference type="NCBI Taxonomy" id="281689"/>
    <lineage>
        <taxon>Bacteria</taxon>
        <taxon>Pseudomonadati</taxon>
        <taxon>Thermodesulfobacteriota</taxon>
        <taxon>Desulfuromonadia</taxon>
        <taxon>Desulfuromonadales</taxon>
        <taxon>Desulfuromonadaceae</taxon>
        <taxon>Desulfuromonas</taxon>
    </lineage>
</organism>
<evidence type="ECO:0000259" key="5">
    <source>
        <dbReference type="Pfam" id="PF25917"/>
    </source>
</evidence>
<evidence type="ECO:0000256" key="1">
    <source>
        <dbReference type="ARBA" id="ARBA00009477"/>
    </source>
</evidence>
<dbReference type="RefSeq" id="WP_006002793.1">
    <property type="nucleotide sequence ID" value="NZ_AAEW02000028.1"/>
</dbReference>
<keyword evidence="7" id="KW-1185">Reference proteome</keyword>
<protein>
    <submittedName>
        <fullName evidence="6">Secretion protein HlyD</fullName>
    </submittedName>
</protein>
<dbReference type="GO" id="GO:0015562">
    <property type="term" value="F:efflux transmembrane transporter activity"/>
    <property type="evidence" value="ECO:0007669"/>
    <property type="project" value="TreeGrafter"/>
</dbReference>
<feature type="domain" description="Multidrug resistance protein MdtA-like barrel-sandwich hybrid" evidence="5">
    <location>
        <begin position="54"/>
        <end position="188"/>
    </location>
</feature>
<dbReference type="Gene3D" id="2.40.420.20">
    <property type="match status" value="1"/>
</dbReference>
<keyword evidence="2" id="KW-0175">Coiled coil</keyword>
<sequence length="349" mass="38307">MRYIVSLLLLIITAVPVLAEQQQQAALVKTKQLAATTAAPTKTFIGTLYFDRISQLSSEVNGRIDKVLFREGDIVKQGQPLVELNTDFIRKEIDRITAMIALTQAQLDHAEKDLKRYEELLEKQATSATAFDQLFYSVAEIKAQKAAYEAELASARLQLKKSVIPAPFAGRVLDKNVDVGNWITSGSAIARLGALSDIYLQVPVSEKLLPFSHQGEEIAVKMTATGEQLTGIHQGFRPAADAQTKNLFVRIKLAGYSNPFEFMSAEVTLPIAKKSDQLLVPRDALVTFNGQKFFYSIKDGKAALVPVQIIGFSGDNASIQSPHAQPGMPVVVEGNERLRPDQPVNVVEE</sequence>
<dbReference type="OrthoDB" id="9789643at2"/>
<gene>
    <name evidence="6" type="ORF">Dace_0173</name>
</gene>
<dbReference type="InterPro" id="IPR058624">
    <property type="entry name" value="MdtA-like_HH"/>
</dbReference>
<dbReference type="EMBL" id="AAEW02000028">
    <property type="protein sequence ID" value="EAT14412.1"/>
    <property type="molecule type" value="Genomic_DNA"/>
</dbReference>
<evidence type="ECO:0000313" key="7">
    <source>
        <dbReference type="Proteomes" id="UP000005695"/>
    </source>
</evidence>
<feature type="signal peptide" evidence="3">
    <location>
        <begin position="1"/>
        <end position="19"/>
    </location>
</feature>
<name>Q1JVZ3_DESA6</name>
<dbReference type="Gene3D" id="2.40.50.100">
    <property type="match status" value="1"/>
</dbReference>
<dbReference type="InterPro" id="IPR058625">
    <property type="entry name" value="MdtA-like_BSH"/>
</dbReference>
<dbReference type="Pfam" id="PF25876">
    <property type="entry name" value="HH_MFP_RND"/>
    <property type="match status" value="1"/>
</dbReference>
<feature type="chain" id="PRO_5004192542" evidence="3">
    <location>
        <begin position="20"/>
        <end position="349"/>
    </location>
</feature>
<dbReference type="InterPro" id="IPR006143">
    <property type="entry name" value="RND_pump_MFP"/>
</dbReference>
<evidence type="ECO:0000256" key="2">
    <source>
        <dbReference type="SAM" id="Coils"/>
    </source>
</evidence>
<dbReference type="NCBIfam" id="TIGR01730">
    <property type="entry name" value="RND_mfp"/>
    <property type="match status" value="1"/>
</dbReference>
<dbReference type="Pfam" id="PF25917">
    <property type="entry name" value="BSH_RND"/>
    <property type="match status" value="1"/>
</dbReference>
<dbReference type="AlphaFoldDB" id="Q1JVZ3"/>
<proteinExistence type="inferred from homology"/>
<dbReference type="SUPFAM" id="SSF111369">
    <property type="entry name" value="HlyD-like secretion proteins"/>
    <property type="match status" value="1"/>
</dbReference>
<feature type="coiled-coil region" evidence="2">
    <location>
        <begin position="93"/>
        <end position="158"/>
    </location>
</feature>